<sequence>MDLIERSGKRDRDVAQRLREVSRLYEQKRADLYENLQKEYLLKDCTFQPKLHRSCDFDAEPVPEIQICLEELDVEGQLGLMDQHSTATPSPAGLESPTLDDEGVPASLDVLESPDSVVSEESSFPSAPPLPKPSQADSVAPQDLVSDDKTMERSRTPSPTFREPATTDIKQSSSEEVQVEEKTALSSENDFAKPLNDEIRFGSDALVNDSPRHLRGPEPVLESCAAAQLAAEALIEFAHVCDDAEQHQDKADEEECKDSLAQQQTAPKRREKQEGGKSASESGGSNSDEDFVLGPAPKKYQHHDRTAFSGSGIDAAIENARRSGRMSTANNNSGQEASPCLEDSCSFHGSPSYAGYCSVCYKKKMSDKTLAASAAPAVTPAPAASTAPSEEKEAAAPKAEAKAPDTKAPEAPQPVADDKDGDVEMAGADGEEEEEVKERPVQKKKNRCWHCRKKIGLTGIECRCGYIFCGMHRYADQHSCDFDHAALARKHLADENQGAAAKKVEML</sequence>
<comment type="caution">
    <text evidence="8">The sequence shown here is derived from an EMBL/GenBank/DDBJ whole genome shotgun (WGS) entry which is preliminary data.</text>
</comment>
<feature type="compositionally biased region" description="Low complexity" evidence="5">
    <location>
        <begin position="107"/>
        <end position="125"/>
    </location>
</feature>
<evidence type="ECO:0000256" key="2">
    <source>
        <dbReference type="ARBA" id="ARBA00022771"/>
    </source>
</evidence>
<dbReference type="InterPro" id="IPR035896">
    <property type="entry name" value="AN1-like_Znf"/>
</dbReference>
<feature type="domain" description="A20-type" evidence="6">
    <location>
        <begin position="334"/>
        <end position="369"/>
    </location>
</feature>
<dbReference type="PROSITE" id="PS51039">
    <property type="entry name" value="ZF_AN1"/>
    <property type="match status" value="1"/>
</dbReference>
<keyword evidence="3" id="KW-0862">Zinc</keyword>
<keyword evidence="2 4" id="KW-0863">Zinc-finger</keyword>
<feature type="compositionally biased region" description="Basic and acidic residues" evidence="5">
    <location>
        <begin position="389"/>
        <end position="408"/>
    </location>
</feature>
<dbReference type="AlphaFoldDB" id="A0A2R5GT72"/>
<reference evidence="8 9" key="1">
    <citation type="submission" date="2017-12" db="EMBL/GenBank/DDBJ databases">
        <title>Sequencing, de novo assembly and annotation of complete genome of a new Thraustochytrid species, strain FCC1311.</title>
        <authorList>
            <person name="Sedici K."/>
            <person name="Godart F."/>
            <person name="Aiese Cigliano R."/>
            <person name="Sanseverino W."/>
            <person name="Barakat M."/>
            <person name="Ortet P."/>
            <person name="Marechal E."/>
            <person name="Cagnac O."/>
            <person name="Amato A."/>
        </authorList>
    </citation>
    <scope>NUCLEOTIDE SEQUENCE [LARGE SCALE GENOMIC DNA]</scope>
</reference>
<evidence type="ECO:0000313" key="9">
    <source>
        <dbReference type="Proteomes" id="UP000241890"/>
    </source>
</evidence>
<proteinExistence type="predicted"/>
<dbReference type="InterPro" id="IPR050652">
    <property type="entry name" value="AN1_A20_ZnFinger"/>
</dbReference>
<feature type="compositionally biased region" description="Polar residues" evidence="5">
    <location>
        <begin position="325"/>
        <end position="336"/>
    </location>
</feature>
<dbReference type="GO" id="GO:0008270">
    <property type="term" value="F:zinc ion binding"/>
    <property type="evidence" value="ECO:0007669"/>
    <property type="project" value="UniProtKB-KW"/>
</dbReference>
<dbReference type="PANTHER" id="PTHR10634:SF149">
    <property type="entry name" value="AN1-TYPE DOMAIN-CONTAINING PROTEIN-RELATED"/>
    <property type="match status" value="1"/>
</dbReference>
<gene>
    <name evidence="8" type="ORF">FCC1311_080782</name>
</gene>
<name>A0A2R5GT72_9STRA</name>
<dbReference type="PANTHER" id="PTHR10634">
    <property type="entry name" value="AN1-TYPE ZINC FINGER PROTEIN"/>
    <property type="match status" value="1"/>
</dbReference>
<keyword evidence="1" id="KW-0479">Metal-binding</keyword>
<dbReference type="PROSITE" id="PS51036">
    <property type="entry name" value="ZF_A20"/>
    <property type="match status" value="1"/>
</dbReference>
<dbReference type="OrthoDB" id="428577at2759"/>
<feature type="region of interest" description="Disordered" evidence="5">
    <location>
        <begin position="374"/>
        <end position="442"/>
    </location>
</feature>
<feature type="compositionally biased region" description="Basic and acidic residues" evidence="5">
    <location>
        <begin position="146"/>
        <end position="155"/>
    </location>
</feature>
<evidence type="ECO:0000256" key="5">
    <source>
        <dbReference type="SAM" id="MobiDB-lite"/>
    </source>
</evidence>
<dbReference type="InterPro" id="IPR000058">
    <property type="entry name" value="Znf_AN1"/>
</dbReference>
<dbReference type="SMART" id="SM00259">
    <property type="entry name" value="ZnF_A20"/>
    <property type="match status" value="1"/>
</dbReference>
<keyword evidence="9" id="KW-1185">Reference proteome</keyword>
<accession>A0A2R5GT72</accession>
<feature type="region of interest" description="Disordered" evidence="5">
    <location>
        <begin position="82"/>
        <end position="196"/>
    </location>
</feature>
<dbReference type="Gene3D" id="4.10.1110.10">
    <property type="entry name" value="AN1-like Zinc finger"/>
    <property type="match status" value="1"/>
</dbReference>
<feature type="compositionally biased region" description="Low complexity" evidence="5">
    <location>
        <begin position="374"/>
        <end position="388"/>
    </location>
</feature>
<evidence type="ECO:0000256" key="1">
    <source>
        <dbReference type="ARBA" id="ARBA00022723"/>
    </source>
</evidence>
<feature type="domain" description="AN1-type" evidence="7">
    <location>
        <begin position="442"/>
        <end position="488"/>
    </location>
</feature>
<dbReference type="GO" id="GO:0003677">
    <property type="term" value="F:DNA binding"/>
    <property type="evidence" value="ECO:0007669"/>
    <property type="project" value="InterPro"/>
</dbReference>
<dbReference type="SUPFAM" id="SSF118310">
    <property type="entry name" value="AN1-like Zinc finger"/>
    <property type="match status" value="1"/>
</dbReference>
<evidence type="ECO:0000259" key="6">
    <source>
        <dbReference type="PROSITE" id="PS51036"/>
    </source>
</evidence>
<evidence type="ECO:0000256" key="4">
    <source>
        <dbReference type="PROSITE-ProRule" id="PRU00449"/>
    </source>
</evidence>
<protein>
    <submittedName>
        <fullName evidence="8">Zinc finger A20 and AN1 domain-containing stress-associated protein 6</fullName>
    </submittedName>
</protein>
<evidence type="ECO:0000313" key="8">
    <source>
        <dbReference type="EMBL" id="GBG31853.1"/>
    </source>
</evidence>
<dbReference type="Pfam" id="PF01428">
    <property type="entry name" value="zf-AN1"/>
    <property type="match status" value="1"/>
</dbReference>
<dbReference type="Proteomes" id="UP000241890">
    <property type="component" value="Unassembled WGS sequence"/>
</dbReference>
<dbReference type="InParanoid" id="A0A2R5GT72"/>
<feature type="compositionally biased region" description="Acidic residues" evidence="5">
    <location>
        <begin position="419"/>
        <end position="435"/>
    </location>
</feature>
<evidence type="ECO:0000259" key="7">
    <source>
        <dbReference type="PROSITE" id="PS51039"/>
    </source>
</evidence>
<dbReference type="Gene3D" id="1.20.5.4770">
    <property type="match status" value="1"/>
</dbReference>
<evidence type="ECO:0000256" key="3">
    <source>
        <dbReference type="ARBA" id="ARBA00022833"/>
    </source>
</evidence>
<feature type="region of interest" description="Disordered" evidence="5">
    <location>
        <begin position="244"/>
        <end position="345"/>
    </location>
</feature>
<dbReference type="InterPro" id="IPR002653">
    <property type="entry name" value="Znf_A20"/>
</dbReference>
<organism evidence="8 9">
    <name type="scientific">Hondaea fermentalgiana</name>
    <dbReference type="NCBI Taxonomy" id="2315210"/>
    <lineage>
        <taxon>Eukaryota</taxon>
        <taxon>Sar</taxon>
        <taxon>Stramenopiles</taxon>
        <taxon>Bigyra</taxon>
        <taxon>Labyrinthulomycetes</taxon>
        <taxon>Thraustochytrida</taxon>
        <taxon>Thraustochytriidae</taxon>
        <taxon>Hondaea</taxon>
    </lineage>
</organism>
<dbReference type="EMBL" id="BEYU01000109">
    <property type="protein sequence ID" value="GBG31853.1"/>
    <property type="molecule type" value="Genomic_DNA"/>
</dbReference>
<feature type="compositionally biased region" description="Low complexity" evidence="5">
    <location>
        <begin position="276"/>
        <end position="286"/>
    </location>
</feature>
<dbReference type="SMART" id="SM00154">
    <property type="entry name" value="ZnF_AN1"/>
    <property type="match status" value="1"/>
</dbReference>